<dbReference type="AlphaFoldDB" id="A0A915KIV8"/>
<name>A0A915KIV8_ROMCU</name>
<dbReference type="WBParaSite" id="nRc.2.0.1.t38689-RA">
    <property type="protein sequence ID" value="nRc.2.0.1.t38689-RA"/>
    <property type="gene ID" value="nRc.2.0.1.g38689"/>
</dbReference>
<organism evidence="1 2">
    <name type="scientific">Romanomermis culicivorax</name>
    <name type="common">Nematode worm</name>
    <dbReference type="NCBI Taxonomy" id="13658"/>
    <lineage>
        <taxon>Eukaryota</taxon>
        <taxon>Metazoa</taxon>
        <taxon>Ecdysozoa</taxon>
        <taxon>Nematoda</taxon>
        <taxon>Enoplea</taxon>
        <taxon>Dorylaimia</taxon>
        <taxon>Mermithida</taxon>
        <taxon>Mermithoidea</taxon>
        <taxon>Mermithidae</taxon>
        <taxon>Romanomermis</taxon>
    </lineage>
</organism>
<accession>A0A915KIV8</accession>
<reference evidence="2" key="1">
    <citation type="submission" date="2022-11" db="UniProtKB">
        <authorList>
            <consortium name="WormBaseParasite"/>
        </authorList>
    </citation>
    <scope>IDENTIFICATION</scope>
</reference>
<dbReference type="Proteomes" id="UP000887565">
    <property type="component" value="Unplaced"/>
</dbReference>
<evidence type="ECO:0000313" key="1">
    <source>
        <dbReference type="Proteomes" id="UP000887565"/>
    </source>
</evidence>
<protein>
    <submittedName>
        <fullName evidence="2">Uncharacterized protein</fullName>
    </submittedName>
</protein>
<evidence type="ECO:0000313" key="2">
    <source>
        <dbReference type="WBParaSite" id="nRc.2.0.1.t38689-RA"/>
    </source>
</evidence>
<keyword evidence="1" id="KW-1185">Reference proteome</keyword>
<sequence length="134" mass="15656">MPPEKWYPSIPTARITAQIQPHTTDEMIIINDINCALLNFDLTILRQATAASQQMAQDFPDYFQSQYLRRDPHCMEELTTVLLSWMCDYYKYYGAENAIVITQLHCFFSMQGKHTTTRPQIIPIRWPCITFCNA</sequence>
<proteinExistence type="predicted"/>